<evidence type="ECO:0000313" key="1">
    <source>
        <dbReference type="EMBL" id="XAF55764.1"/>
    </source>
</evidence>
<dbReference type="Proteomes" id="UP001445268">
    <property type="component" value="Chromosome"/>
</dbReference>
<protein>
    <submittedName>
        <fullName evidence="1">Uncharacterized protein</fullName>
    </submittedName>
</protein>
<reference evidence="1 2" key="1">
    <citation type="submission" date="2024-04" db="EMBL/GenBank/DDBJ databases">
        <title>Marinobacter sp. SBY-1.</title>
        <authorList>
            <person name="Pan C."/>
        </authorList>
    </citation>
    <scope>NUCLEOTIDE SEQUENCE [LARGE SCALE GENOMIC DNA]</scope>
    <source>
        <strain evidence="1 2">SBY-1</strain>
    </source>
</reference>
<accession>A0ABZ3E7W0</accession>
<gene>
    <name evidence="1" type="ORF">AAGT77_09575</name>
</gene>
<proteinExistence type="predicted"/>
<dbReference type="EMBL" id="CP152380">
    <property type="protein sequence ID" value="XAF55764.1"/>
    <property type="molecule type" value="Genomic_DNA"/>
</dbReference>
<dbReference type="RefSeq" id="WP_342632493.1">
    <property type="nucleotide sequence ID" value="NZ_CP152380.1"/>
</dbReference>
<evidence type="ECO:0000313" key="2">
    <source>
        <dbReference type="Proteomes" id="UP001445268"/>
    </source>
</evidence>
<keyword evidence="2" id="KW-1185">Reference proteome</keyword>
<name>A0ABZ3E7W0_9GAMM</name>
<sequence length="126" mass="14204">MAVNAEIVAWNRQAAEALALARATPADLDEWRQEVAEGLAQLWQITGESTGYLLTRVEQDRAGRRELVLVAGAGNNARAVIAWAGDLADRHGLDMRTHIERRGLERLYQRAGWHRSEIVMRRNYGQ</sequence>
<organism evidence="1 2">
    <name type="scientific">Marinobacter alkaliphilus</name>
    <dbReference type="NCBI Taxonomy" id="254719"/>
    <lineage>
        <taxon>Bacteria</taxon>
        <taxon>Pseudomonadati</taxon>
        <taxon>Pseudomonadota</taxon>
        <taxon>Gammaproteobacteria</taxon>
        <taxon>Pseudomonadales</taxon>
        <taxon>Marinobacteraceae</taxon>
        <taxon>Marinobacter</taxon>
    </lineage>
</organism>